<gene>
    <name evidence="3" type="ORF">NEE01_12140</name>
</gene>
<feature type="compositionally biased region" description="Gly residues" evidence="1">
    <location>
        <begin position="153"/>
        <end position="163"/>
    </location>
</feature>
<feature type="region of interest" description="Disordered" evidence="1">
    <location>
        <begin position="86"/>
        <end position="169"/>
    </location>
</feature>
<organism evidence="3 4">
    <name type="scientific">Sphingomonas lycopersici</name>
    <dbReference type="NCBI Taxonomy" id="2951807"/>
    <lineage>
        <taxon>Bacteria</taxon>
        <taxon>Pseudomonadati</taxon>
        <taxon>Pseudomonadota</taxon>
        <taxon>Alphaproteobacteria</taxon>
        <taxon>Sphingomonadales</taxon>
        <taxon>Sphingomonadaceae</taxon>
        <taxon>Sphingomonas</taxon>
    </lineage>
</organism>
<reference evidence="3" key="1">
    <citation type="submission" date="2022-06" db="EMBL/GenBank/DDBJ databases">
        <title>Sphingomonas sp. nov. isolated from rhizosphere soil of tomato.</title>
        <authorList>
            <person name="Dong H."/>
            <person name="Gao R."/>
        </authorList>
    </citation>
    <scope>NUCLEOTIDE SEQUENCE</scope>
    <source>
        <strain evidence="3">MMSM24</strain>
    </source>
</reference>
<dbReference type="EMBL" id="JANFAV010000007">
    <property type="protein sequence ID" value="MCW6535530.1"/>
    <property type="molecule type" value="Genomic_DNA"/>
</dbReference>
<feature type="compositionally biased region" description="Gly residues" evidence="1">
    <location>
        <begin position="133"/>
        <end position="144"/>
    </location>
</feature>
<dbReference type="PROSITE" id="PS51257">
    <property type="entry name" value="PROKAR_LIPOPROTEIN"/>
    <property type="match status" value="1"/>
</dbReference>
<name>A0AA41Z7Q4_9SPHN</name>
<sequence>MNRKHIAVLPLIGIASIAAAACTERYGHDGISAGYASGYYSGYAPYWGWYGNYYYPGTGVYVYDRHRRAHHWDDNQRHYWQNRIDARRTHPGGTSPARSHDLRPNWRDFGHGAHAGRPNAGHSPAARPHVGNPGRGHASGGQHGGAHRRDGHSGGGHANGGHNGHNPHH</sequence>
<evidence type="ECO:0008006" key="5">
    <source>
        <dbReference type="Google" id="ProtNLM"/>
    </source>
</evidence>
<dbReference type="Proteomes" id="UP001165565">
    <property type="component" value="Unassembled WGS sequence"/>
</dbReference>
<protein>
    <recommendedName>
        <fullName evidence="5">Lipoprotein</fullName>
    </recommendedName>
</protein>
<feature type="chain" id="PRO_5041208889" description="Lipoprotein" evidence="2">
    <location>
        <begin position="21"/>
        <end position="169"/>
    </location>
</feature>
<feature type="signal peptide" evidence="2">
    <location>
        <begin position="1"/>
        <end position="20"/>
    </location>
</feature>
<feature type="compositionally biased region" description="Basic and acidic residues" evidence="1">
    <location>
        <begin position="98"/>
        <end position="111"/>
    </location>
</feature>
<evidence type="ECO:0000256" key="1">
    <source>
        <dbReference type="SAM" id="MobiDB-lite"/>
    </source>
</evidence>
<evidence type="ECO:0000256" key="2">
    <source>
        <dbReference type="SAM" id="SignalP"/>
    </source>
</evidence>
<evidence type="ECO:0000313" key="4">
    <source>
        <dbReference type="Proteomes" id="UP001165565"/>
    </source>
</evidence>
<dbReference type="AlphaFoldDB" id="A0AA41Z7Q4"/>
<keyword evidence="2" id="KW-0732">Signal</keyword>
<accession>A0AA41Z7Q4</accession>
<keyword evidence="4" id="KW-1185">Reference proteome</keyword>
<dbReference type="RefSeq" id="WP_265269105.1">
    <property type="nucleotide sequence ID" value="NZ_JANFAV010000007.1"/>
</dbReference>
<proteinExistence type="predicted"/>
<evidence type="ECO:0000313" key="3">
    <source>
        <dbReference type="EMBL" id="MCW6535530.1"/>
    </source>
</evidence>
<comment type="caution">
    <text evidence="3">The sequence shown here is derived from an EMBL/GenBank/DDBJ whole genome shotgun (WGS) entry which is preliminary data.</text>
</comment>